<evidence type="ECO:0008006" key="5">
    <source>
        <dbReference type="Google" id="ProtNLM"/>
    </source>
</evidence>
<dbReference type="Gene3D" id="3.40.30.10">
    <property type="entry name" value="Glutaredoxin"/>
    <property type="match status" value="1"/>
</dbReference>
<evidence type="ECO:0000256" key="2">
    <source>
        <dbReference type="ARBA" id="ARBA00022559"/>
    </source>
</evidence>
<evidence type="ECO:0000256" key="1">
    <source>
        <dbReference type="ARBA" id="ARBA00006926"/>
    </source>
</evidence>
<dbReference type="InterPro" id="IPR000889">
    <property type="entry name" value="Glutathione_peroxidase"/>
</dbReference>
<organism evidence="4">
    <name type="scientific">Lepeophtheirus salmonis</name>
    <name type="common">Salmon louse</name>
    <name type="synonym">Caligus salmonis</name>
    <dbReference type="NCBI Taxonomy" id="72036"/>
    <lineage>
        <taxon>Eukaryota</taxon>
        <taxon>Metazoa</taxon>
        <taxon>Ecdysozoa</taxon>
        <taxon>Arthropoda</taxon>
        <taxon>Crustacea</taxon>
        <taxon>Multicrustacea</taxon>
        <taxon>Hexanauplia</taxon>
        <taxon>Copepoda</taxon>
        <taxon>Siphonostomatoida</taxon>
        <taxon>Caligidae</taxon>
        <taxon>Lepeophtheirus</taxon>
    </lineage>
</organism>
<dbReference type="PROSITE" id="PS51355">
    <property type="entry name" value="GLUTATHIONE_PEROXID_3"/>
    <property type="match status" value="1"/>
</dbReference>
<dbReference type="AlphaFoldDB" id="A0A0K2UC64"/>
<sequence length="76" mass="8356">MIAFTLRNSIRQLSKVTPLVIGAGIGISSTTKFYSSVMAQKVENIYGFKAQDIDGNEVSMEKYKDHVCIIVNVASK</sequence>
<accession>A0A0K2UC64</accession>
<dbReference type="OrthoDB" id="446890at2759"/>
<reference evidence="4" key="1">
    <citation type="submission" date="2014-05" db="EMBL/GenBank/DDBJ databases">
        <authorList>
            <person name="Chronopoulou M."/>
        </authorList>
    </citation>
    <scope>NUCLEOTIDE SEQUENCE</scope>
    <source>
        <tissue evidence="4">Whole organism</tissue>
    </source>
</reference>
<dbReference type="GO" id="GO:0006979">
    <property type="term" value="P:response to oxidative stress"/>
    <property type="evidence" value="ECO:0007669"/>
    <property type="project" value="InterPro"/>
</dbReference>
<dbReference type="GO" id="GO:0004601">
    <property type="term" value="F:peroxidase activity"/>
    <property type="evidence" value="ECO:0007669"/>
    <property type="project" value="UniProtKB-KW"/>
</dbReference>
<keyword evidence="2" id="KW-0575">Peroxidase</keyword>
<name>A0A0K2UC64_LEPSM</name>
<comment type="similarity">
    <text evidence="1">Belongs to the glutathione peroxidase family.</text>
</comment>
<dbReference type="SUPFAM" id="SSF52833">
    <property type="entry name" value="Thioredoxin-like"/>
    <property type="match status" value="1"/>
</dbReference>
<dbReference type="EMBL" id="HACA01018468">
    <property type="protein sequence ID" value="CDW35829.1"/>
    <property type="molecule type" value="Transcribed_RNA"/>
</dbReference>
<keyword evidence="3" id="KW-0560">Oxidoreductase</keyword>
<evidence type="ECO:0000313" key="4">
    <source>
        <dbReference type="EMBL" id="CDW35829.1"/>
    </source>
</evidence>
<evidence type="ECO:0000256" key="3">
    <source>
        <dbReference type="ARBA" id="ARBA00023002"/>
    </source>
</evidence>
<proteinExistence type="inferred from homology"/>
<dbReference type="InterPro" id="IPR036249">
    <property type="entry name" value="Thioredoxin-like_sf"/>
</dbReference>
<dbReference type="Pfam" id="PF00255">
    <property type="entry name" value="GSHPx"/>
    <property type="match status" value="1"/>
</dbReference>
<protein>
    <recommendedName>
        <fullName evidence="5">Glutathione peroxidase</fullName>
    </recommendedName>
</protein>